<dbReference type="AlphaFoldDB" id="A0A9D4BCZ8"/>
<evidence type="ECO:0000313" key="2">
    <source>
        <dbReference type="Proteomes" id="UP000828390"/>
    </source>
</evidence>
<proteinExistence type="predicted"/>
<dbReference type="EMBL" id="JAIWYP010000058">
    <property type="protein sequence ID" value="KAH3690626.1"/>
    <property type="molecule type" value="Genomic_DNA"/>
</dbReference>
<reference evidence="1" key="2">
    <citation type="submission" date="2020-11" db="EMBL/GenBank/DDBJ databases">
        <authorList>
            <person name="McCartney M.A."/>
            <person name="Auch B."/>
            <person name="Kono T."/>
            <person name="Mallez S."/>
            <person name="Becker A."/>
            <person name="Gohl D.M."/>
            <person name="Silverstein K.A.T."/>
            <person name="Koren S."/>
            <person name="Bechman K.B."/>
            <person name="Herman A."/>
            <person name="Abrahante J.E."/>
            <person name="Garbe J."/>
        </authorList>
    </citation>
    <scope>NUCLEOTIDE SEQUENCE</scope>
    <source>
        <strain evidence="1">Duluth1</strain>
        <tissue evidence="1">Whole animal</tissue>
    </source>
</reference>
<gene>
    <name evidence="1" type="ORF">DPMN_191313</name>
</gene>
<evidence type="ECO:0000313" key="1">
    <source>
        <dbReference type="EMBL" id="KAH3690626.1"/>
    </source>
</evidence>
<sequence length="55" mass="6882">MESDITDREKRLRRRGVLRDEANRIVNERELEMIKQRDRDIEMKQLSKLERQRIE</sequence>
<name>A0A9D4BCZ8_DREPO</name>
<organism evidence="1 2">
    <name type="scientific">Dreissena polymorpha</name>
    <name type="common">Zebra mussel</name>
    <name type="synonym">Mytilus polymorpha</name>
    <dbReference type="NCBI Taxonomy" id="45954"/>
    <lineage>
        <taxon>Eukaryota</taxon>
        <taxon>Metazoa</taxon>
        <taxon>Spiralia</taxon>
        <taxon>Lophotrochozoa</taxon>
        <taxon>Mollusca</taxon>
        <taxon>Bivalvia</taxon>
        <taxon>Autobranchia</taxon>
        <taxon>Heteroconchia</taxon>
        <taxon>Euheterodonta</taxon>
        <taxon>Imparidentia</taxon>
        <taxon>Neoheterodontei</taxon>
        <taxon>Myida</taxon>
        <taxon>Dreissenoidea</taxon>
        <taxon>Dreissenidae</taxon>
        <taxon>Dreissena</taxon>
    </lineage>
</organism>
<keyword evidence="2" id="KW-1185">Reference proteome</keyword>
<accession>A0A9D4BCZ8</accession>
<reference evidence="1" key="1">
    <citation type="journal article" date="2019" name="bioRxiv">
        <title>The Genome of the Zebra Mussel, Dreissena polymorpha: A Resource for Invasive Species Research.</title>
        <authorList>
            <person name="McCartney M.A."/>
            <person name="Auch B."/>
            <person name="Kono T."/>
            <person name="Mallez S."/>
            <person name="Zhang Y."/>
            <person name="Obille A."/>
            <person name="Becker A."/>
            <person name="Abrahante J.E."/>
            <person name="Garbe J."/>
            <person name="Badalamenti J.P."/>
            <person name="Herman A."/>
            <person name="Mangelson H."/>
            <person name="Liachko I."/>
            <person name="Sullivan S."/>
            <person name="Sone E.D."/>
            <person name="Koren S."/>
            <person name="Silverstein K.A.T."/>
            <person name="Beckman K.B."/>
            <person name="Gohl D.M."/>
        </authorList>
    </citation>
    <scope>NUCLEOTIDE SEQUENCE</scope>
    <source>
        <strain evidence="1">Duluth1</strain>
        <tissue evidence="1">Whole animal</tissue>
    </source>
</reference>
<comment type="caution">
    <text evidence="1">The sequence shown here is derived from an EMBL/GenBank/DDBJ whole genome shotgun (WGS) entry which is preliminary data.</text>
</comment>
<protein>
    <submittedName>
        <fullName evidence="1">Uncharacterized protein</fullName>
    </submittedName>
</protein>
<dbReference type="Proteomes" id="UP000828390">
    <property type="component" value="Unassembled WGS sequence"/>
</dbReference>